<feature type="compositionally biased region" description="Basic and acidic residues" evidence="1">
    <location>
        <begin position="1"/>
        <end position="11"/>
    </location>
</feature>
<gene>
    <name evidence="2" type="ORF">LEP1GSC131_3448</name>
</gene>
<evidence type="ECO:0000313" key="3">
    <source>
        <dbReference type="Proteomes" id="UP000006339"/>
    </source>
</evidence>
<dbReference type="Proteomes" id="UP000006339">
    <property type="component" value="Unassembled WGS sequence"/>
</dbReference>
<reference evidence="2" key="1">
    <citation type="submission" date="2012-10" db="EMBL/GenBank/DDBJ databases">
        <authorList>
            <person name="Harkins D.M."/>
            <person name="Durkin A.S."/>
            <person name="Brinkac L.M."/>
            <person name="Selengut J.D."/>
            <person name="Sanka R."/>
            <person name="DePew J."/>
            <person name="Purushe J."/>
            <person name="Picardeau M."/>
            <person name="Werts C."/>
            <person name="Goarant C."/>
            <person name="Vinetz J.M."/>
            <person name="Sutton G.G."/>
            <person name="Nelson W.C."/>
            <person name="Fouts D.E."/>
        </authorList>
    </citation>
    <scope>NUCLEOTIDE SEQUENCE [LARGE SCALE GENOMIC DNA]</scope>
    <source>
        <strain evidence="2">200802841</strain>
    </source>
</reference>
<keyword evidence="3" id="KW-1185">Reference proteome</keyword>
<organism evidence="2 3">
    <name type="scientific">Leptospira kirschneri str. 200802841</name>
    <dbReference type="NCBI Taxonomy" id="1193047"/>
    <lineage>
        <taxon>Bacteria</taxon>
        <taxon>Pseudomonadati</taxon>
        <taxon>Spirochaetota</taxon>
        <taxon>Spirochaetia</taxon>
        <taxon>Leptospirales</taxon>
        <taxon>Leptospiraceae</taxon>
        <taxon>Leptospira</taxon>
    </lineage>
</organism>
<proteinExistence type="predicted"/>
<dbReference type="AlphaFoldDB" id="A0A828Y5K8"/>
<feature type="region of interest" description="Disordered" evidence="1">
    <location>
        <begin position="1"/>
        <end position="49"/>
    </location>
</feature>
<sequence>MNKLKHLDSVDGRFYSQGVGKPASGMDWQTSFKPSKSLPKIKTIKHEPK</sequence>
<accession>A0A828Y5K8</accession>
<evidence type="ECO:0000256" key="1">
    <source>
        <dbReference type="SAM" id="MobiDB-lite"/>
    </source>
</evidence>
<dbReference type="EMBL" id="AKWH02000064">
    <property type="protein sequence ID" value="EKO50340.1"/>
    <property type="molecule type" value="Genomic_DNA"/>
</dbReference>
<protein>
    <submittedName>
        <fullName evidence="2">Uncharacterized protein</fullName>
    </submittedName>
</protein>
<comment type="caution">
    <text evidence="2">The sequence shown here is derived from an EMBL/GenBank/DDBJ whole genome shotgun (WGS) entry which is preliminary data.</text>
</comment>
<name>A0A828Y5K8_9LEPT</name>
<evidence type="ECO:0000313" key="2">
    <source>
        <dbReference type="EMBL" id="EKO50340.1"/>
    </source>
</evidence>